<reference evidence="1" key="1">
    <citation type="submission" date="2023-01" db="EMBL/GenBank/DDBJ databases">
        <title>Genome sequencing of Photorhabdus bodei 09-20.</title>
        <authorList>
            <person name="Kalindamar S."/>
            <person name="Kumru S."/>
        </authorList>
    </citation>
    <scope>NUCLEOTIDE SEQUENCE</scope>
    <source>
        <strain evidence="1">09-20</strain>
    </source>
</reference>
<gene>
    <name evidence="1" type="ORF">PH362_02270</name>
</gene>
<proteinExistence type="predicted"/>
<dbReference type="EMBL" id="JAQMFO010000002">
    <property type="protein sequence ID" value="MDB6370816.1"/>
    <property type="molecule type" value="Genomic_DNA"/>
</dbReference>
<evidence type="ECO:0000313" key="1">
    <source>
        <dbReference type="EMBL" id="MDB6370816.1"/>
    </source>
</evidence>
<evidence type="ECO:0000313" key="2">
    <source>
        <dbReference type="Proteomes" id="UP001212996"/>
    </source>
</evidence>
<dbReference type="AlphaFoldDB" id="A0AAW6BDV1"/>
<accession>A0AAW6BDV1</accession>
<dbReference type="RefSeq" id="WP_262405101.1">
    <property type="nucleotide sequence ID" value="NZ_CAWQKC010000079.1"/>
</dbReference>
<dbReference type="Proteomes" id="UP001212996">
    <property type="component" value="Unassembled WGS sequence"/>
</dbReference>
<organism evidence="1 2">
    <name type="scientific">Photorhabdus bodei</name>
    <dbReference type="NCBI Taxonomy" id="2029681"/>
    <lineage>
        <taxon>Bacteria</taxon>
        <taxon>Pseudomonadati</taxon>
        <taxon>Pseudomonadota</taxon>
        <taxon>Gammaproteobacteria</taxon>
        <taxon>Enterobacterales</taxon>
        <taxon>Morganellaceae</taxon>
        <taxon>Photorhabdus</taxon>
    </lineage>
</organism>
<sequence length="41" mass="4623">MTGVSECSQQRGNLKDNGYILLTEGKTSEYSHYDWHTRGCG</sequence>
<comment type="caution">
    <text evidence="1">The sequence shown here is derived from an EMBL/GenBank/DDBJ whole genome shotgun (WGS) entry which is preliminary data.</text>
</comment>
<protein>
    <submittedName>
        <fullName evidence="1">Uncharacterized protein</fullName>
    </submittedName>
</protein>
<name>A0AAW6BDV1_9GAMM</name>